<name>A0A1B9BCQ2_9ACTO</name>
<dbReference type="PROSITE" id="PS50893">
    <property type="entry name" value="ABC_TRANSPORTER_2"/>
    <property type="match status" value="1"/>
</dbReference>
<sequence length="250" mass="27005">MQIKIEGLAQGYGSKTVFSGVSMDVGPGITALIGENGAGKTTFLRTLITQLRPKAGRILYDDAVPGTARARRNLRERIGYLPQEYEADSRFTVEDILHYTAWMKGASSRADFDAILKLVDLSESRTTKYGKLSGGMKRRAAIASAVVTDPDLVVLDEPTVGLDPAQRIRFRALLDKIRDKTVIVSTHLIEDVVASADRVVVLSNHGVAFQGTPDELAARSVVAAAPGAPQLGKLEQIEQSFLQLIGESNV</sequence>
<dbReference type="Gene3D" id="3.40.50.300">
    <property type="entry name" value="P-loop containing nucleotide triphosphate hydrolases"/>
    <property type="match status" value="1"/>
</dbReference>
<evidence type="ECO:0000256" key="2">
    <source>
        <dbReference type="ARBA" id="ARBA00022448"/>
    </source>
</evidence>
<dbReference type="OrthoDB" id="9804819at2"/>
<keyword evidence="5" id="KW-0378">Hydrolase</keyword>
<dbReference type="Proteomes" id="UP000269974">
    <property type="component" value="Unassembled WGS sequence"/>
</dbReference>
<evidence type="ECO:0000256" key="4">
    <source>
        <dbReference type="ARBA" id="ARBA00022840"/>
    </source>
</evidence>
<reference evidence="5 6" key="1">
    <citation type="submission" date="2018-11" db="EMBL/GenBank/DDBJ databases">
        <authorList>
            <consortium name="Pathogen Informatics"/>
        </authorList>
    </citation>
    <scope>NUCLEOTIDE SEQUENCE [LARGE SCALE GENOMIC DNA]</scope>
    <source>
        <strain evidence="5 6">NCTC10327</strain>
    </source>
</reference>
<dbReference type="InterPro" id="IPR003593">
    <property type="entry name" value="AAA+_ATPase"/>
</dbReference>
<comment type="similarity">
    <text evidence="1">Belongs to the ABC transporter superfamily.</text>
</comment>
<organism evidence="5 6">
    <name type="scientific">Actinobaculum suis</name>
    <dbReference type="NCBI Taxonomy" id="1657"/>
    <lineage>
        <taxon>Bacteria</taxon>
        <taxon>Bacillati</taxon>
        <taxon>Actinomycetota</taxon>
        <taxon>Actinomycetes</taxon>
        <taxon>Actinomycetales</taxon>
        <taxon>Actinomycetaceae</taxon>
        <taxon>Actinobaculum</taxon>
    </lineage>
</organism>
<dbReference type="PANTHER" id="PTHR43335">
    <property type="entry name" value="ABC TRANSPORTER, ATP-BINDING PROTEIN"/>
    <property type="match status" value="1"/>
</dbReference>
<dbReference type="InterPro" id="IPR017871">
    <property type="entry name" value="ABC_transporter-like_CS"/>
</dbReference>
<evidence type="ECO:0000313" key="6">
    <source>
        <dbReference type="Proteomes" id="UP000269974"/>
    </source>
</evidence>
<dbReference type="SMART" id="SM00382">
    <property type="entry name" value="AAA"/>
    <property type="match status" value="1"/>
</dbReference>
<dbReference type="InterPro" id="IPR027417">
    <property type="entry name" value="P-loop_NTPase"/>
</dbReference>
<comment type="caution">
    <text evidence="5">The sequence shown here is derived from an EMBL/GenBank/DDBJ whole genome shotgun (WGS) entry which is preliminary data.</text>
</comment>
<dbReference type="GO" id="GO:0005524">
    <property type="term" value="F:ATP binding"/>
    <property type="evidence" value="ECO:0007669"/>
    <property type="project" value="UniProtKB-KW"/>
</dbReference>
<dbReference type="InterPro" id="IPR003439">
    <property type="entry name" value="ABC_transporter-like_ATP-bd"/>
</dbReference>
<keyword evidence="4" id="KW-0067">ATP-binding</keyword>
<evidence type="ECO:0000256" key="1">
    <source>
        <dbReference type="ARBA" id="ARBA00005417"/>
    </source>
</evidence>
<dbReference type="RefSeq" id="WP_065415065.1">
    <property type="nucleotide sequence ID" value="NZ_MASX01000013.1"/>
</dbReference>
<dbReference type="EMBL" id="UYIO01000001">
    <property type="protein sequence ID" value="VDG75589.1"/>
    <property type="molecule type" value="Genomic_DNA"/>
</dbReference>
<evidence type="ECO:0000313" key="5">
    <source>
        <dbReference type="EMBL" id="VDG75589.1"/>
    </source>
</evidence>
<dbReference type="SUPFAM" id="SSF52540">
    <property type="entry name" value="P-loop containing nucleoside triphosphate hydrolases"/>
    <property type="match status" value="1"/>
</dbReference>
<dbReference type="EC" id="3.6.3.-" evidence="5"/>
<accession>A0A1B9BCQ2</accession>
<keyword evidence="3" id="KW-0547">Nucleotide-binding</keyword>
<dbReference type="GO" id="GO:0016887">
    <property type="term" value="F:ATP hydrolysis activity"/>
    <property type="evidence" value="ECO:0007669"/>
    <property type="project" value="InterPro"/>
</dbReference>
<evidence type="ECO:0000256" key="3">
    <source>
        <dbReference type="ARBA" id="ARBA00022741"/>
    </source>
</evidence>
<dbReference type="AlphaFoldDB" id="A0A1B9BCQ2"/>
<keyword evidence="2" id="KW-0813">Transport</keyword>
<dbReference type="PANTHER" id="PTHR43335:SF2">
    <property type="entry name" value="ABC TRANSPORTER, ATP-BINDING PROTEIN"/>
    <property type="match status" value="1"/>
</dbReference>
<dbReference type="PROSITE" id="PS00211">
    <property type="entry name" value="ABC_TRANSPORTER_1"/>
    <property type="match status" value="1"/>
</dbReference>
<dbReference type="Pfam" id="PF00005">
    <property type="entry name" value="ABC_tran"/>
    <property type="match status" value="1"/>
</dbReference>
<gene>
    <name evidence="5" type="primary">ecfA2_1</name>
    <name evidence="5" type="ORF">NCTC10327_00284</name>
</gene>
<protein>
    <submittedName>
        <fullName evidence="5">ABC transporter</fullName>
        <ecNumber evidence="5">3.6.3.-</ecNumber>
    </submittedName>
</protein>
<proteinExistence type="inferred from homology"/>